<dbReference type="EMBL" id="JBHSZH010000005">
    <property type="protein sequence ID" value="MFC7081644.1"/>
    <property type="molecule type" value="Genomic_DNA"/>
</dbReference>
<feature type="region of interest" description="Disordered" evidence="1">
    <location>
        <begin position="78"/>
        <end position="107"/>
    </location>
</feature>
<name>A0ABD5WUA1_9EURY</name>
<proteinExistence type="predicted"/>
<reference evidence="2 3" key="1">
    <citation type="journal article" date="2019" name="Int. J. Syst. Evol. Microbiol.">
        <title>The Global Catalogue of Microorganisms (GCM) 10K type strain sequencing project: providing services to taxonomists for standard genome sequencing and annotation.</title>
        <authorList>
            <consortium name="The Broad Institute Genomics Platform"/>
            <consortium name="The Broad Institute Genome Sequencing Center for Infectious Disease"/>
            <person name="Wu L."/>
            <person name="Ma J."/>
        </authorList>
    </citation>
    <scope>NUCLEOTIDE SEQUENCE [LARGE SCALE GENOMIC DNA]</scope>
    <source>
        <strain evidence="2 3">DT72</strain>
    </source>
</reference>
<feature type="compositionally biased region" description="Basic and acidic residues" evidence="1">
    <location>
        <begin position="78"/>
        <end position="88"/>
    </location>
</feature>
<evidence type="ECO:0000313" key="2">
    <source>
        <dbReference type="EMBL" id="MFC7081644.1"/>
    </source>
</evidence>
<organism evidence="2 3">
    <name type="scientific">Halorussus caseinilyticus</name>
    <dbReference type="NCBI Taxonomy" id="3034025"/>
    <lineage>
        <taxon>Archaea</taxon>
        <taxon>Methanobacteriati</taxon>
        <taxon>Methanobacteriota</taxon>
        <taxon>Stenosarchaea group</taxon>
        <taxon>Halobacteria</taxon>
        <taxon>Halobacteriales</taxon>
        <taxon>Haladaptataceae</taxon>
        <taxon>Halorussus</taxon>
    </lineage>
</organism>
<protein>
    <recommendedName>
        <fullName evidence="4">TraB family protein</fullName>
    </recommendedName>
</protein>
<evidence type="ECO:0000256" key="1">
    <source>
        <dbReference type="SAM" id="MobiDB-lite"/>
    </source>
</evidence>
<gene>
    <name evidence="2" type="ORF">ACFQJ6_17615</name>
</gene>
<accession>A0ABD5WUA1</accession>
<dbReference type="GeneID" id="79305045"/>
<dbReference type="RefSeq" id="WP_276280413.1">
    <property type="nucleotide sequence ID" value="NZ_CP119809.1"/>
</dbReference>
<dbReference type="Proteomes" id="UP001596407">
    <property type="component" value="Unassembled WGS sequence"/>
</dbReference>
<evidence type="ECO:0000313" key="3">
    <source>
        <dbReference type="Proteomes" id="UP001596407"/>
    </source>
</evidence>
<evidence type="ECO:0008006" key="4">
    <source>
        <dbReference type="Google" id="ProtNLM"/>
    </source>
</evidence>
<sequence>MSAAAQAADDCDAEVVGIDAPTGDFFARLARNWWRDGASVATLRRVASGVASVTRHALTCRVAAAVADRTSLRVEVDDPVEHDCDRSDPPAVQASDERTQARRSQSLLRAFDPPKPVVLRDETREECMADNLASLDGETVAIVGLDHLDGIAQRVTA</sequence>
<keyword evidence="3" id="KW-1185">Reference proteome</keyword>
<comment type="caution">
    <text evidence="2">The sequence shown here is derived from an EMBL/GenBank/DDBJ whole genome shotgun (WGS) entry which is preliminary data.</text>
</comment>
<dbReference type="AlphaFoldDB" id="A0ABD5WUA1"/>